<evidence type="ECO:0000313" key="4">
    <source>
        <dbReference type="Proteomes" id="UP001295740"/>
    </source>
</evidence>
<keyword evidence="2" id="KW-0472">Membrane</keyword>
<gene>
    <name evidence="3" type="ORF">KHLLAP_LOCUS1634</name>
</gene>
<evidence type="ECO:0000256" key="2">
    <source>
        <dbReference type="SAM" id="Phobius"/>
    </source>
</evidence>
<evidence type="ECO:0000313" key="3">
    <source>
        <dbReference type="EMBL" id="CAJ2501166.1"/>
    </source>
</evidence>
<keyword evidence="2" id="KW-1133">Transmembrane helix</keyword>
<feature type="region of interest" description="Disordered" evidence="1">
    <location>
        <begin position="74"/>
        <end position="145"/>
    </location>
</feature>
<feature type="compositionally biased region" description="Basic and acidic residues" evidence="1">
    <location>
        <begin position="126"/>
        <end position="145"/>
    </location>
</feature>
<reference evidence="3" key="1">
    <citation type="submission" date="2023-10" db="EMBL/GenBank/DDBJ databases">
        <authorList>
            <person name="Hackl T."/>
        </authorList>
    </citation>
    <scope>NUCLEOTIDE SEQUENCE</scope>
</reference>
<dbReference type="EMBL" id="CAUWAG010000003">
    <property type="protein sequence ID" value="CAJ2501166.1"/>
    <property type="molecule type" value="Genomic_DNA"/>
</dbReference>
<proteinExistence type="predicted"/>
<evidence type="ECO:0000256" key="1">
    <source>
        <dbReference type="SAM" id="MobiDB-lite"/>
    </source>
</evidence>
<organism evidence="3 4">
    <name type="scientific">Anthostomella pinea</name>
    <dbReference type="NCBI Taxonomy" id="933095"/>
    <lineage>
        <taxon>Eukaryota</taxon>
        <taxon>Fungi</taxon>
        <taxon>Dikarya</taxon>
        <taxon>Ascomycota</taxon>
        <taxon>Pezizomycotina</taxon>
        <taxon>Sordariomycetes</taxon>
        <taxon>Xylariomycetidae</taxon>
        <taxon>Xylariales</taxon>
        <taxon>Xylariaceae</taxon>
        <taxon>Anthostomella</taxon>
    </lineage>
</organism>
<keyword evidence="4" id="KW-1185">Reference proteome</keyword>
<protein>
    <submittedName>
        <fullName evidence="3">Uu.00g040190.m01.CDS01</fullName>
    </submittedName>
</protein>
<accession>A0AAI8YDT7</accession>
<comment type="caution">
    <text evidence="3">The sequence shown here is derived from an EMBL/GenBank/DDBJ whole genome shotgun (WGS) entry which is preliminary data.</text>
</comment>
<dbReference type="AlphaFoldDB" id="A0AAI8YDT7"/>
<dbReference type="Proteomes" id="UP001295740">
    <property type="component" value="Unassembled WGS sequence"/>
</dbReference>
<keyword evidence="2" id="KW-0812">Transmembrane</keyword>
<feature type="compositionally biased region" description="Basic and acidic residues" evidence="1">
    <location>
        <begin position="87"/>
        <end position="108"/>
    </location>
</feature>
<name>A0AAI8YDT7_9PEZI</name>
<sequence length="145" mass="16168">MSAANTLLRSAVRASTTARAATRNGLVRRPLTRTYADSKPPLAHGGHNRGLIIALVGITVPALGYFTMMREVKTDPTKISAPALDPAARKRERDAAEPDRPKYIHPEHEDPELQAPFGRVHKRKRVDGPLDDRNHQSLQDRQRQI</sequence>
<feature type="transmembrane region" description="Helical" evidence="2">
    <location>
        <begin position="50"/>
        <end position="68"/>
    </location>
</feature>